<dbReference type="EMBL" id="JAELVM010000005">
    <property type="protein sequence ID" value="MBL1223470.1"/>
    <property type="molecule type" value="Genomic_DNA"/>
</dbReference>
<feature type="domain" description="ATP-grasp" evidence="2">
    <location>
        <begin position="97"/>
        <end position="171"/>
    </location>
</feature>
<evidence type="ECO:0000256" key="1">
    <source>
        <dbReference type="PROSITE-ProRule" id="PRU00409"/>
    </source>
</evidence>
<keyword evidence="1" id="KW-0067">ATP-binding</keyword>
<dbReference type="PANTHER" id="PTHR10841">
    <property type="entry name" value="SYNAPSIN"/>
    <property type="match status" value="1"/>
</dbReference>
<dbReference type="Proteomes" id="UP000661696">
    <property type="component" value="Unassembled WGS sequence"/>
</dbReference>
<dbReference type="RefSeq" id="WP_202094718.1">
    <property type="nucleotide sequence ID" value="NZ_JAELVM010000005.1"/>
</dbReference>
<keyword evidence="1" id="KW-0547">Nucleotide-binding</keyword>
<proteinExistence type="predicted"/>
<name>A0ABS1QLG7_9FLAO</name>
<keyword evidence="4" id="KW-1185">Reference proteome</keyword>
<evidence type="ECO:0000313" key="4">
    <source>
        <dbReference type="Proteomes" id="UP000661696"/>
    </source>
</evidence>
<dbReference type="InterPro" id="IPR013815">
    <property type="entry name" value="ATP_grasp_subdomain_1"/>
</dbReference>
<dbReference type="InterPro" id="IPR020898">
    <property type="entry name" value="Synapsin_ATP-bd_dom"/>
</dbReference>
<dbReference type="Pfam" id="PF02750">
    <property type="entry name" value="Synapsin_C"/>
    <property type="match status" value="1"/>
</dbReference>
<dbReference type="PROSITE" id="PS50975">
    <property type="entry name" value="ATP_GRASP"/>
    <property type="match status" value="1"/>
</dbReference>
<dbReference type="SUPFAM" id="SSF56059">
    <property type="entry name" value="Glutathione synthetase ATP-binding domain-like"/>
    <property type="match status" value="1"/>
</dbReference>
<protein>
    <submittedName>
        <fullName evidence="3">ATP-grasp domain-containing protein</fullName>
    </submittedName>
</protein>
<sequence length="270" mass="31220">MKTVLLINGEKYWKDYFDGFNIVQKSLQTSEFIVKNSSLYAVDAESVCKPDVIFWRLGALNPEPKHRNILELIEYSGIPCVNSAETLLKGYDRLSMLNTLRKLGLPVIDFDVTTKTSQLKNLQMPFPFVVKVGNHHGGFGKSLVTSEEQWEELKDLLFIHQDYVTVEKFIDYKYDIRYLAINDKVWAMKRKGKYWKANSLTQEYQIIEPEKEWIEKVKLLQENIKADIVAIDVLEAENGEKTIVEYNDIPGLSGFPEDTKLEISKTVKNK</sequence>
<accession>A0ABS1QLG7</accession>
<evidence type="ECO:0000313" key="3">
    <source>
        <dbReference type="EMBL" id="MBL1223470.1"/>
    </source>
</evidence>
<evidence type="ECO:0000259" key="2">
    <source>
        <dbReference type="PROSITE" id="PS50975"/>
    </source>
</evidence>
<comment type="caution">
    <text evidence="3">The sequence shown here is derived from an EMBL/GenBank/DDBJ whole genome shotgun (WGS) entry which is preliminary data.</text>
</comment>
<dbReference type="Gene3D" id="3.40.50.20">
    <property type="match status" value="1"/>
</dbReference>
<dbReference type="PANTHER" id="PTHR10841:SF17">
    <property type="entry name" value="SYNAPSIN"/>
    <property type="match status" value="1"/>
</dbReference>
<dbReference type="InterPro" id="IPR011761">
    <property type="entry name" value="ATP-grasp"/>
</dbReference>
<dbReference type="Gene3D" id="3.30.470.20">
    <property type="entry name" value="ATP-grasp fold, B domain"/>
    <property type="match status" value="1"/>
</dbReference>
<reference evidence="3 4" key="1">
    <citation type="submission" date="2020-12" db="EMBL/GenBank/DDBJ databases">
        <title>Chryseobacterium endoalhailicus sp. nov., isolated from seed of leguminous plant.</title>
        <authorList>
            <person name="Zhang X."/>
        </authorList>
    </citation>
    <scope>NUCLEOTIDE SEQUENCE [LARGE SCALE GENOMIC DNA]</scope>
    <source>
        <strain evidence="3 4">L7</strain>
    </source>
</reference>
<organism evidence="3 4">
    <name type="scientific">Chryseobacterium endalhagicum</name>
    <dbReference type="NCBI Taxonomy" id="2797638"/>
    <lineage>
        <taxon>Bacteria</taxon>
        <taxon>Pseudomonadati</taxon>
        <taxon>Bacteroidota</taxon>
        <taxon>Flavobacteriia</taxon>
        <taxon>Flavobacteriales</taxon>
        <taxon>Weeksellaceae</taxon>
        <taxon>Chryseobacterium group</taxon>
        <taxon>Chryseobacterium</taxon>
    </lineage>
</organism>
<gene>
    <name evidence="3" type="ORF">JET18_21710</name>
</gene>
<dbReference type="Gene3D" id="3.30.1490.20">
    <property type="entry name" value="ATP-grasp fold, A domain"/>
    <property type="match status" value="1"/>
</dbReference>